<organism evidence="1 2">
    <name type="scientific">Ottowia beijingensis</name>
    <dbReference type="NCBI Taxonomy" id="1207057"/>
    <lineage>
        <taxon>Bacteria</taxon>
        <taxon>Pseudomonadati</taxon>
        <taxon>Pseudomonadota</taxon>
        <taxon>Betaproteobacteria</taxon>
        <taxon>Burkholderiales</taxon>
        <taxon>Comamonadaceae</taxon>
        <taxon>Ottowia</taxon>
    </lineage>
</organism>
<name>A0A853IN26_9BURK</name>
<proteinExistence type="predicted"/>
<protein>
    <submittedName>
        <fullName evidence="1">DUF1631 family protein</fullName>
    </submittedName>
</protein>
<accession>A0A853IN26</accession>
<dbReference type="Proteomes" id="UP000589716">
    <property type="component" value="Unassembled WGS sequence"/>
</dbReference>
<keyword evidence="2" id="KW-1185">Reference proteome</keyword>
<dbReference type="EMBL" id="JACCKX010000001">
    <property type="protein sequence ID" value="NZA01836.1"/>
    <property type="molecule type" value="Genomic_DNA"/>
</dbReference>
<gene>
    <name evidence="1" type="ORF">H0I39_08865</name>
</gene>
<comment type="caution">
    <text evidence="1">The sequence shown here is derived from an EMBL/GenBank/DDBJ whole genome shotgun (WGS) entry which is preliminary data.</text>
</comment>
<evidence type="ECO:0000313" key="2">
    <source>
        <dbReference type="Proteomes" id="UP000589716"/>
    </source>
</evidence>
<dbReference type="RefSeq" id="WP_180550244.1">
    <property type="nucleotide sequence ID" value="NZ_JACCKX010000001.1"/>
</dbReference>
<reference evidence="1 2" key="1">
    <citation type="submission" date="2020-07" db="EMBL/GenBank/DDBJ databases">
        <authorList>
            <person name="Maaloum M."/>
        </authorList>
    </citation>
    <scope>NUCLEOTIDE SEQUENCE [LARGE SCALE GENOMIC DNA]</scope>
    <source>
        <strain evidence="1 2">GCS-AN-3</strain>
    </source>
</reference>
<sequence length="133" mass="14849">MVTDDPEGDVLLDPGMIELLFGVEGDALEVIATGGSQPSEGMLHWAHELELGVWFALDYLGDVVQVQYVWRSRRGQLHLFSAGANRHYLVQTRRLASYLQAGLLVPVEDEALTIRATREALTKLNVEPDRLLH</sequence>
<dbReference type="InterPro" id="IPR012434">
    <property type="entry name" value="DUF1631"/>
</dbReference>
<dbReference type="AlphaFoldDB" id="A0A853IN26"/>
<evidence type="ECO:0000313" key="1">
    <source>
        <dbReference type="EMBL" id="NZA01836.1"/>
    </source>
</evidence>
<dbReference type="Pfam" id="PF07793">
    <property type="entry name" value="DUF1631"/>
    <property type="match status" value="1"/>
</dbReference>